<evidence type="ECO:0000313" key="3">
    <source>
        <dbReference type="Proteomes" id="UP000265916"/>
    </source>
</evidence>
<dbReference type="Proteomes" id="UP000265916">
    <property type="component" value="Unassembled WGS sequence"/>
</dbReference>
<gene>
    <name evidence="2" type="ORF">CKF58_01700</name>
</gene>
<reference evidence="2 3" key="1">
    <citation type="submission" date="2017-08" db="EMBL/GenBank/DDBJ databases">
        <title>Reclassification of Bisgaard taxon 37 and 44.</title>
        <authorList>
            <person name="Christensen H."/>
        </authorList>
    </citation>
    <scope>NUCLEOTIDE SEQUENCE [LARGE SCALE GENOMIC DNA]</scope>
    <source>
        <strain evidence="2 3">111</strain>
    </source>
</reference>
<comment type="caution">
    <text evidence="2">The sequence shown here is derived from an EMBL/GenBank/DDBJ whole genome shotgun (WGS) entry which is preliminary data.</text>
</comment>
<accession>A0A3A1YUD9</accession>
<keyword evidence="1" id="KW-0732">Signal</keyword>
<dbReference type="EMBL" id="NRJG01000028">
    <property type="protein sequence ID" value="RIY39687.1"/>
    <property type="molecule type" value="Genomic_DNA"/>
</dbReference>
<feature type="signal peptide" evidence="1">
    <location>
        <begin position="1"/>
        <end position="24"/>
    </location>
</feature>
<evidence type="ECO:0000313" key="2">
    <source>
        <dbReference type="EMBL" id="RIY39687.1"/>
    </source>
</evidence>
<sequence>MIPRTLLTRATLSSLFLWSSATQALPIATQKQSQIYTELNSLMVNPQTADLIYRTSAELNKLYNKLATNRKNPLTVKSLISQSNQVLATNTEYTIARNQYSNPQVTQLYQVAILCNQLRLAVMQHAPDQESLDRWWPVCKPLAPLAMVYDNHISSLHTDVFLATYQRLLAQQNTAKPQLASVKSRNLAYFKKVVDIIYKDPELSQEYLDFEPEKTPNLVVCAASLHSYFDEYYRLKLKD</sequence>
<proteinExistence type="predicted"/>
<evidence type="ECO:0000256" key="1">
    <source>
        <dbReference type="SAM" id="SignalP"/>
    </source>
</evidence>
<feature type="chain" id="PRO_5017246316" evidence="1">
    <location>
        <begin position="25"/>
        <end position="239"/>
    </location>
</feature>
<dbReference type="AlphaFoldDB" id="A0A3A1YUD9"/>
<organism evidence="2 3">
    <name type="scientific">Psittacicella hinzii</name>
    <dbReference type="NCBI Taxonomy" id="2028575"/>
    <lineage>
        <taxon>Bacteria</taxon>
        <taxon>Pseudomonadati</taxon>
        <taxon>Pseudomonadota</taxon>
        <taxon>Gammaproteobacteria</taxon>
        <taxon>Pasteurellales</taxon>
        <taxon>Psittacicellaceae</taxon>
        <taxon>Psittacicella</taxon>
    </lineage>
</organism>
<name>A0A3A1YUD9_9GAMM</name>
<keyword evidence="3" id="KW-1185">Reference proteome</keyword>
<protein>
    <submittedName>
        <fullName evidence="2">Uncharacterized protein</fullName>
    </submittedName>
</protein>